<evidence type="ECO:0000313" key="2">
    <source>
        <dbReference type="EMBL" id="RSK50789.1"/>
    </source>
</evidence>
<comment type="caution">
    <text evidence="2">The sequence shown here is derived from an EMBL/GenBank/DDBJ whole genome shotgun (WGS) entry which is preliminary data.</text>
</comment>
<dbReference type="OrthoDB" id="8480302at2"/>
<dbReference type="Proteomes" id="UP000273500">
    <property type="component" value="Unassembled WGS sequence"/>
</dbReference>
<dbReference type="AlphaFoldDB" id="A0A3R9NMZ7"/>
<accession>A0A3R9NMZ7</accession>
<name>A0A3R9NMZ7_9BACT</name>
<organism evidence="2 3">
    <name type="scientific">Hymenobacter rigui</name>
    <dbReference type="NCBI Taxonomy" id="334424"/>
    <lineage>
        <taxon>Bacteria</taxon>
        <taxon>Pseudomonadati</taxon>
        <taxon>Bacteroidota</taxon>
        <taxon>Cytophagia</taxon>
        <taxon>Cytophagales</taxon>
        <taxon>Hymenobacteraceae</taxon>
        <taxon>Hymenobacter</taxon>
    </lineage>
</organism>
<proteinExistence type="predicted"/>
<dbReference type="EMBL" id="RWIT01000001">
    <property type="protein sequence ID" value="RSK50789.1"/>
    <property type="molecule type" value="Genomic_DNA"/>
</dbReference>
<feature type="domain" description="DUF2007" evidence="1">
    <location>
        <begin position="16"/>
        <end position="67"/>
    </location>
</feature>
<dbReference type="RefSeq" id="WP_125417268.1">
    <property type="nucleotide sequence ID" value="NZ_RWIT01000001.1"/>
</dbReference>
<sequence>MSSDSAAPANIVLLDSFSDAIAAHLAKNQLEAAGIPCFLSNESRPYGPVLGSVRLFVRQPDVAAAQATLHPQRSVMHAMPPEAPDGAPTDAPRCPRCHHTDVMCRHQPQPQDNLFVKLRLWLLAPERPQCHCFQCGFDFEG</sequence>
<evidence type="ECO:0000313" key="3">
    <source>
        <dbReference type="Proteomes" id="UP000273500"/>
    </source>
</evidence>
<keyword evidence="3" id="KW-1185">Reference proteome</keyword>
<reference evidence="2 3" key="1">
    <citation type="submission" date="2018-12" db="EMBL/GenBank/DDBJ databases">
        <authorList>
            <person name="Feng G."/>
            <person name="Zhu H."/>
        </authorList>
    </citation>
    <scope>NUCLEOTIDE SEQUENCE [LARGE SCALE GENOMIC DNA]</scope>
    <source>
        <strain evidence="2 3">KCTC 12533</strain>
    </source>
</reference>
<dbReference type="InterPro" id="IPR018551">
    <property type="entry name" value="DUF2007"/>
</dbReference>
<gene>
    <name evidence="2" type="ORF">EI291_00255</name>
</gene>
<dbReference type="Pfam" id="PF09413">
    <property type="entry name" value="DUF2007"/>
    <property type="match status" value="1"/>
</dbReference>
<evidence type="ECO:0000259" key="1">
    <source>
        <dbReference type="Pfam" id="PF09413"/>
    </source>
</evidence>
<protein>
    <recommendedName>
        <fullName evidence="1">DUF2007 domain-containing protein</fullName>
    </recommendedName>
</protein>